<reference evidence="1 2" key="1">
    <citation type="submission" date="2019-10" db="EMBL/GenBank/DDBJ databases">
        <title>Draft whole-genome sequence of the purple nonsulfur photosynthetic bacterium Roseospira navarrensis DSM 15114.</title>
        <authorList>
            <person name="Kyndt J.A."/>
            <person name="Meyer T.E."/>
        </authorList>
    </citation>
    <scope>NUCLEOTIDE SEQUENCE [LARGE SCALE GENOMIC DNA]</scope>
    <source>
        <strain evidence="1 2">DSM 15114</strain>
    </source>
</reference>
<keyword evidence="2" id="KW-1185">Reference proteome</keyword>
<protein>
    <submittedName>
        <fullName evidence="1">Uncharacterized protein</fullName>
    </submittedName>
</protein>
<evidence type="ECO:0000313" key="2">
    <source>
        <dbReference type="Proteomes" id="UP000434582"/>
    </source>
</evidence>
<sequence>MLRFLIYFRYGMSFHGPRIGDHVESEARAFERVVAQRVLSIPTPMRPAS</sequence>
<evidence type="ECO:0000313" key="1">
    <source>
        <dbReference type="EMBL" id="MQX36957.1"/>
    </source>
</evidence>
<dbReference type="AlphaFoldDB" id="A0A7X1ZER5"/>
<proteinExistence type="predicted"/>
<dbReference type="EMBL" id="WIVE01000029">
    <property type="protein sequence ID" value="MQX36957.1"/>
    <property type="molecule type" value="Genomic_DNA"/>
</dbReference>
<name>A0A7X1ZER5_9PROT</name>
<gene>
    <name evidence="1" type="ORF">GHC57_10555</name>
</gene>
<accession>A0A7X1ZER5</accession>
<comment type="caution">
    <text evidence="1">The sequence shown here is derived from an EMBL/GenBank/DDBJ whole genome shotgun (WGS) entry which is preliminary data.</text>
</comment>
<dbReference type="Proteomes" id="UP000434582">
    <property type="component" value="Unassembled WGS sequence"/>
</dbReference>
<dbReference type="RefSeq" id="WP_153343951.1">
    <property type="nucleotide sequence ID" value="NZ_WIVE01000029.1"/>
</dbReference>
<organism evidence="1 2">
    <name type="scientific">Roseospira navarrensis</name>
    <dbReference type="NCBI Taxonomy" id="140058"/>
    <lineage>
        <taxon>Bacteria</taxon>
        <taxon>Pseudomonadati</taxon>
        <taxon>Pseudomonadota</taxon>
        <taxon>Alphaproteobacteria</taxon>
        <taxon>Rhodospirillales</taxon>
        <taxon>Rhodospirillaceae</taxon>
        <taxon>Roseospira</taxon>
    </lineage>
</organism>